<protein>
    <submittedName>
        <fullName evidence="10">ABC transporter permease</fullName>
    </submittedName>
</protein>
<reference evidence="10" key="1">
    <citation type="submission" date="2020-09" db="EMBL/GenBank/DDBJ databases">
        <title>New species isolated from human feces.</title>
        <authorList>
            <person name="Kitahara M."/>
            <person name="Shigeno Y."/>
            <person name="Shime M."/>
            <person name="Matsumoto Y."/>
            <person name="Nakamura S."/>
            <person name="Motooka D."/>
            <person name="Fukuoka S."/>
            <person name="Nishikawa H."/>
            <person name="Benno Y."/>
        </authorList>
    </citation>
    <scope>NUCLEOTIDE SEQUENCE</scope>
    <source>
        <strain evidence="10">MM35</strain>
        <plasmid evidence="10">pMM35_01</plasmid>
    </source>
</reference>
<comment type="similarity">
    <text evidence="2">Belongs to the binding-protein-dependent transport system permease family. CysTW subfamily.</text>
</comment>
<evidence type="ECO:0000313" key="10">
    <source>
        <dbReference type="EMBL" id="BCK79347.1"/>
    </source>
</evidence>
<feature type="transmembrane region" description="Helical" evidence="8">
    <location>
        <begin position="94"/>
        <end position="117"/>
    </location>
</feature>
<evidence type="ECO:0000256" key="7">
    <source>
        <dbReference type="ARBA" id="ARBA00023136"/>
    </source>
</evidence>
<keyword evidence="7 8" id="KW-0472">Membrane</keyword>
<keyword evidence="6 8" id="KW-1133">Transmembrane helix</keyword>
<feature type="transmembrane region" description="Helical" evidence="8">
    <location>
        <begin position="159"/>
        <end position="180"/>
    </location>
</feature>
<dbReference type="InterPro" id="IPR035906">
    <property type="entry name" value="MetI-like_sf"/>
</dbReference>
<keyword evidence="4" id="KW-1003">Cell membrane</keyword>
<dbReference type="Proteomes" id="UP000681343">
    <property type="component" value="Plasmid pMM35_01"/>
</dbReference>
<evidence type="ECO:0000256" key="8">
    <source>
        <dbReference type="RuleBase" id="RU363032"/>
    </source>
</evidence>
<dbReference type="CDD" id="cd06261">
    <property type="entry name" value="TM_PBP2"/>
    <property type="match status" value="1"/>
</dbReference>
<gene>
    <name evidence="10" type="ORF">MM35RIKEN_15390</name>
</gene>
<geneLocation type="plasmid" evidence="10 11">
    <name>pMM35_01</name>
</geneLocation>
<evidence type="ECO:0000256" key="2">
    <source>
        <dbReference type="ARBA" id="ARBA00007069"/>
    </source>
</evidence>
<feature type="transmembrane region" description="Helical" evidence="8">
    <location>
        <begin position="29"/>
        <end position="52"/>
    </location>
</feature>
<evidence type="ECO:0000256" key="3">
    <source>
        <dbReference type="ARBA" id="ARBA00022448"/>
    </source>
</evidence>
<evidence type="ECO:0000256" key="1">
    <source>
        <dbReference type="ARBA" id="ARBA00004651"/>
    </source>
</evidence>
<feature type="domain" description="ABC transmembrane type-1" evidence="9">
    <location>
        <begin position="25"/>
        <end position="220"/>
    </location>
</feature>
<dbReference type="EMBL" id="AP023416">
    <property type="protein sequence ID" value="BCK79347.1"/>
    <property type="molecule type" value="Genomic_DNA"/>
</dbReference>
<feature type="transmembrane region" description="Helical" evidence="8">
    <location>
        <begin position="200"/>
        <end position="225"/>
    </location>
</feature>
<dbReference type="RefSeq" id="WP_212820849.1">
    <property type="nucleotide sequence ID" value="NZ_AP023416.1"/>
</dbReference>
<dbReference type="GO" id="GO:0005886">
    <property type="term" value="C:plasma membrane"/>
    <property type="evidence" value="ECO:0007669"/>
    <property type="project" value="UniProtKB-SubCell"/>
</dbReference>
<dbReference type="InterPro" id="IPR000515">
    <property type="entry name" value="MetI-like"/>
</dbReference>
<organism evidence="10 11">
    <name type="scientific">Vescimonas fastidiosa</name>
    <dbReference type="NCBI Taxonomy" id="2714353"/>
    <lineage>
        <taxon>Bacteria</taxon>
        <taxon>Bacillati</taxon>
        <taxon>Bacillota</taxon>
        <taxon>Clostridia</taxon>
        <taxon>Eubacteriales</taxon>
        <taxon>Oscillospiraceae</taxon>
        <taxon>Vescimonas</taxon>
    </lineage>
</organism>
<keyword evidence="3 8" id="KW-0813">Transport</keyword>
<dbReference type="PROSITE" id="PS50928">
    <property type="entry name" value="ABC_TM1"/>
    <property type="match status" value="1"/>
</dbReference>
<dbReference type="GO" id="GO:0048473">
    <property type="term" value="P:D-methionine transmembrane transport"/>
    <property type="evidence" value="ECO:0007669"/>
    <property type="project" value="TreeGrafter"/>
</dbReference>
<evidence type="ECO:0000256" key="6">
    <source>
        <dbReference type="ARBA" id="ARBA00022989"/>
    </source>
</evidence>
<dbReference type="AlphaFoldDB" id="A0A810PZ03"/>
<accession>A0A810PZ03</accession>
<dbReference type="FunFam" id="1.10.3720.10:FF:000002">
    <property type="entry name" value="D-methionine ABC transporter permease MetI"/>
    <property type="match status" value="1"/>
</dbReference>
<comment type="subcellular location">
    <subcellularLocation>
        <location evidence="1 8">Cell membrane</location>
        <topology evidence="1 8">Multi-pass membrane protein</topology>
    </subcellularLocation>
</comment>
<evidence type="ECO:0000256" key="4">
    <source>
        <dbReference type="ARBA" id="ARBA00022475"/>
    </source>
</evidence>
<dbReference type="PANTHER" id="PTHR30450:SF1">
    <property type="entry name" value="D-METHIONINE TRANSPORT SYSTEM PERMEASE PROTEIN METI-RELATED"/>
    <property type="match status" value="1"/>
</dbReference>
<feature type="transmembrane region" description="Helical" evidence="8">
    <location>
        <begin position="64"/>
        <end position="88"/>
    </location>
</feature>
<dbReference type="InterPro" id="IPR051322">
    <property type="entry name" value="AA_ABC_Transporter_Permease"/>
</dbReference>
<evidence type="ECO:0000259" key="9">
    <source>
        <dbReference type="PROSITE" id="PS50928"/>
    </source>
</evidence>
<keyword evidence="10" id="KW-0614">Plasmid</keyword>
<sequence>MYSDLFSPSSLADLQAVLPQIPFAIWETLYVTLLSTLLATVIGLPLGVLLVVGEKGGVLPLPKGVLHVLNVLINLLRSVPFLILMIMVFPLSRLIIGTAVGTAATIVPLVVAAFPFIARLVEGSLREVDPNIIEAAQSMGATPLQIICRVMIPESVPSLLQNVTIALTTILGYSAMSGIIGGGGLGKIAIDYGYYRYKYLVMLVAVILLVLLVQVLQTIGTKLAIRCDKRLKK</sequence>
<evidence type="ECO:0000256" key="5">
    <source>
        <dbReference type="ARBA" id="ARBA00022692"/>
    </source>
</evidence>
<dbReference type="PANTHER" id="PTHR30450">
    <property type="entry name" value="ABC TRANSPORTER PERMEASE"/>
    <property type="match status" value="1"/>
</dbReference>
<dbReference type="KEGG" id="vfa:MM35RIKEN_15390"/>
<dbReference type="Gene3D" id="1.10.3720.10">
    <property type="entry name" value="MetI-like"/>
    <property type="match status" value="1"/>
</dbReference>
<proteinExistence type="inferred from homology"/>
<name>A0A810PZ03_9FIRM</name>
<keyword evidence="5 8" id="KW-0812">Transmembrane</keyword>
<dbReference type="Pfam" id="PF00528">
    <property type="entry name" value="BPD_transp_1"/>
    <property type="match status" value="1"/>
</dbReference>
<keyword evidence="11" id="KW-1185">Reference proteome</keyword>
<evidence type="ECO:0000313" key="11">
    <source>
        <dbReference type="Proteomes" id="UP000681343"/>
    </source>
</evidence>
<dbReference type="SUPFAM" id="SSF161098">
    <property type="entry name" value="MetI-like"/>
    <property type="match status" value="1"/>
</dbReference>